<sequence>MTGFPLHSILQGEKMDDILPGMQISDYYRASYMNSVQDMQFERDVSRDFTIGASLVTLASNYDPYEIEPKFGTSDTVISYPSRVAEDTGENDYSALTQSIGNTGNTLSVGYEGAY</sequence>
<proteinExistence type="predicted"/>
<evidence type="ECO:0000313" key="1">
    <source>
        <dbReference type="EMBL" id="GAA0183271.1"/>
    </source>
</evidence>
<dbReference type="AlphaFoldDB" id="A0AAV3RTW8"/>
<evidence type="ECO:0000313" key="2">
    <source>
        <dbReference type="Proteomes" id="UP001454036"/>
    </source>
</evidence>
<keyword evidence="2" id="KW-1185">Reference proteome</keyword>
<organism evidence="1 2">
    <name type="scientific">Lithospermum erythrorhizon</name>
    <name type="common">Purple gromwell</name>
    <name type="synonym">Lithospermum officinale var. erythrorhizon</name>
    <dbReference type="NCBI Taxonomy" id="34254"/>
    <lineage>
        <taxon>Eukaryota</taxon>
        <taxon>Viridiplantae</taxon>
        <taxon>Streptophyta</taxon>
        <taxon>Embryophyta</taxon>
        <taxon>Tracheophyta</taxon>
        <taxon>Spermatophyta</taxon>
        <taxon>Magnoliopsida</taxon>
        <taxon>eudicotyledons</taxon>
        <taxon>Gunneridae</taxon>
        <taxon>Pentapetalae</taxon>
        <taxon>asterids</taxon>
        <taxon>lamiids</taxon>
        <taxon>Boraginales</taxon>
        <taxon>Boraginaceae</taxon>
        <taxon>Boraginoideae</taxon>
        <taxon>Lithospermeae</taxon>
        <taxon>Lithospermum</taxon>
    </lineage>
</organism>
<accession>A0AAV3RTW8</accession>
<protein>
    <submittedName>
        <fullName evidence="1">Uncharacterized protein</fullName>
    </submittedName>
</protein>
<comment type="caution">
    <text evidence="1">The sequence shown here is derived from an EMBL/GenBank/DDBJ whole genome shotgun (WGS) entry which is preliminary data.</text>
</comment>
<name>A0AAV3RTW8_LITER</name>
<gene>
    <name evidence="1" type="ORF">LIER_42375</name>
</gene>
<dbReference type="Proteomes" id="UP001454036">
    <property type="component" value="Unassembled WGS sequence"/>
</dbReference>
<dbReference type="EMBL" id="BAABME010029158">
    <property type="protein sequence ID" value="GAA0183271.1"/>
    <property type="molecule type" value="Genomic_DNA"/>
</dbReference>
<reference evidence="1 2" key="1">
    <citation type="submission" date="2024-01" db="EMBL/GenBank/DDBJ databases">
        <title>The complete chloroplast genome sequence of Lithospermum erythrorhizon: insights into the phylogenetic relationship among Boraginaceae species and the maternal lineages of purple gromwells.</title>
        <authorList>
            <person name="Okada T."/>
            <person name="Watanabe K."/>
        </authorList>
    </citation>
    <scope>NUCLEOTIDE SEQUENCE [LARGE SCALE GENOMIC DNA]</scope>
</reference>